<dbReference type="InterPro" id="IPR002109">
    <property type="entry name" value="Glutaredoxin"/>
</dbReference>
<dbReference type="GO" id="GO:0005739">
    <property type="term" value="C:mitochondrion"/>
    <property type="evidence" value="ECO:0007669"/>
    <property type="project" value="TreeGrafter"/>
</dbReference>
<reference evidence="2" key="1">
    <citation type="journal article" date="2020" name="New Phytol.">
        <title>Comparative genomics reveals dynamic genome evolution in host specialist ectomycorrhizal fungi.</title>
        <authorList>
            <person name="Lofgren L.A."/>
            <person name="Nguyen N.H."/>
            <person name="Vilgalys R."/>
            <person name="Ruytinx J."/>
            <person name="Liao H.L."/>
            <person name="Branco S."/>
            <person name="Kuo A."/>
            <person name="LaButti K."/>
            <person name="Lipzen A."/>
            <person name="Andreopoulos W."/>
            <person name="Pangilinan J."/>
            <person name="Riley R."/>
            <person name="Hundley H."/>
            <person name="Na H."/>
            <person name="Barry K."/>
            <person name="Grigoriev I.V."/>
            <person name="Stajich J.E."/>
            <person name="Kennedy P.G."/>
        </authorList>
    </citation>
    <scope>NUCLEOTIDE SEQUENCE</scope>
    <source>
        <strain evidence="2">FC423</strain>
    </source>
</reference>
<dbReference type="GO" id="GO:0015038">
    <property type="term" value="F:glutathione disulfide oxidoreductase activity"/>
    <property type="evidence" value="ECO:0007669"/>
    <property type="project" value="TreeGrafter"/>
</dbReference>
<dbReference type="Gene3D" id="3.40.30.10">
    <property type="entry name" value="Glutaredoxin"/>
    <property type="match status" value="1"/>
</dbReference>
<dbReference type="Pfam" id="PF00462">
    <property type="entry name" value="Glutaredoxin"/>
    <property type="match status" value="1"/>
</dbReference>
<dbReference type="PANTHER" id="PTHR46185">
    <property type="entry name" value="GLUTAREDOXIN-1"/>
    <property type="match status" value="1"/>
</dbReference>
<dbReference type="EMBL" id="JABBWM010000033">
    <property type="protein sequence ID" value="KAG2107014.1"/>
    <property type="molecule type" value="Genomic_DNA"/>
</dbReference>
<protein>
    <recommendedName>
        <fullName evidence="1">Glutaredoxin domain-containing protein</fullName>
    </recommendedName>
</protein>
<dbReference type="Proteomes" id="UP000823399">
    <property type="component" value="Unassembled WGS sequence"/>
</dbReference>
<accession>A0A9P7JSX0</accession>
<feature type="domain" description="Glutaredoxin" evidence="1">
    <location>
        <begin position="50"/>
        <end position="114"/>
    </location>
</feature>
<gene>
    <name evidence="2" type="ORF">F5147DRAFT_699170</name>
</gene>
<dbReference type="OrthoDB" id="418495at2759"/>
<dbReference type="GeneID" id="64699861"/>
<dbReference type="PANTHER" id="PTHR46185:SF1">
    <property type="entry name" value="GLUTAREDOXIN-1"/>
    <property type="match status" value="1"/>
</dbReference>
<proteinExistence type="predicted"/>
<dbReference type="InterPro" id="IPR036249">
    <property type="entry name" value="Thioredoxin-like_sf"/>
</dbReference>
<sequence>MDMFSQICRAVSSRLPSFSSSVLTSRESRMNPKEIQEFVENGLKDNGLVVFIRTSPPCYYCQQALRFLRENPDLNGKSIDLSETGEQHAIISYLGGLPGSSATFPRVFANKKLIGGYSDLEGLGASGVKAILQKV</sequence>
<dbReference type="SUPFAM" id="SSF52833">
    <property type="entry name" value="Thioredoxin-like"/>
    <property type="match status" value="1"/>
</dbReference>
<organism evidence="2 3">
    <name type="scientific">Suillus discolor</name>
    <dbReference type="NCBI Taxonomy" id="1912936"/>
    <lineage>
        <taxon>Eukaryota</taxon>
        <taxon>Fungi</taxon>
        <taxon>Dikarya</taxon>
        <taxon>Basidiomycota</taxon>
        <taxon>Agaricomycotina</taxon>
        <taxon>Agaricomycetes</taxon>
        <taxon>Agaricomycetidae</taxon>
        <taxon>Boletales</taxon>
        <taxon>Suillineae</taxon>
        <taxon>Suillaceae</taxon>
        <taxon>Suillus</taxon>
    </lineage>
</organism>
<keyword evidence="3" id="KW-1185">Reference proteome</keyword>
<dbReference type="InterPro" id="IPR047185">
    <property type="entry name" value="GLRX1"/>
</dbReference>
<evidence type="ECO:0000259" key="1">
    <source>
        <dbReference type="Pfam" id="PF00462"/>
    </source>
</evidence>
<dbReference type="RefSeq" id="XP_041291953.1">
    <property type="nucleotide sequence ID" value="XM_041437602.1"/>
</dbReference>
<evidence type="ECO:0000313" key="2">
    <source>
        <dbReference type="EMBL" id="KAG2107014.1"/>
    </source>
</evidence>
<dbReference type="AlphaFoldDB" id="A0A9P7JSX0"/>
<comment type="caution">
    <text evidence="2">The sequence shown here is derived from an EMBL/GenBank/DDBJ whole genome shotgun (WGS) entry which is preliminary data.</text>
</comment>
<dbReference type="PROSITE" id="PS51354">
    <property type="entry name" value="GLUTAREDOXIN_2"/>
    <property type="match status" value="1"/>
</dbReference>
<name>A0A9P7JSX0_9AGAM</name>
<evidence type="ECO:0000313" key="3">
    <source>
        <dbReference type="Proteomes" id="UP000823399"/>
    </source>
</evidence>